<dbReference type="PANTHER" id="PTHR36837">
    <property type="entry name" value="POLY(3-HYDROXYALKANOATE) POLYMERASE SUBUNIT PHAC"/>
    <property type="match status" value="1"/>
</dbReference>
<reference evidence="2 3" key="1">
    <citation type="submission" date="2012-09" db="EMBL/GenBank/DDBJ databases">
        <title>Genome Sequence of alkane-degrading Bacterium Alcanivorax sp. 521-1.</title>
        <authorList>
            <person name="Lai Q."/>
            <person name="Shao Z."/>
        </authorList>
    </citation>
    <scope>NUCLEOTIDE SEQUENCE [LARGE SCALE GENOMIC DNA]</scope>
    <source>
        <strain evidence="2 3">521-1</strain>
    </source>
</reference>
<evidence type="ECO:0000313" key="2">
    <source>
        <dbReference type="EMBL" id="MBF5056153.1"/>
    </source>
</evidence>
<dbReference type="RefSeq" id="WP_228548567.1">
    <property type="nucleotide sequence ID" value="NZ_ARXX01000017.1"/>
</dbReference>
<evidence type="ECO:0000313" key="3">
    <source>
        <dbReference type="Proteomes" id="UP000662703"/>
    </source>
</evidence>
<comment type="caution">
    <text evidence="2">The sequence shown here is derived from an EMBL/GenBank/DDBJ whole genome shotgun (WGS) entry which is preliminary data.</text>
</comment>
<organism evidence="2 3">
    <name type="scientific">Alloalcanivorax profundimaris</name>
    <dbReference type="NCBI Taxonomy" id="2735259"/>
    <lineage>
        <taxon>Bacteria</taxon>
        <taxon>Pseudomonadati</taxon>
        <taxon>Pseudomonadota</taxon>
        <taxon>Gammaproteobacteria</taxon>
        <taxon>Oceanospirillales</taxon>
        <taxon>Alcanivoracaceae</taxon>
        <taxon>Alloalcanivorax</taxon>
    </lineage>
</organism>
<dbReference type="Pfam" id="PF00561">
    <property type="entry name" value="Abhydrolase_1"/>
    <property type="match status" value="1"/>
</dbReference>
<gene>
    <name evidence="2" type="ORF">Y5W_01447</name>
</gene>
<keyword evidence="3" id="KW-1185">Reference proteome</keyword>
<protein>
    <submittedName>
        <fullName evidence="2">Polyhydroxyalkanoate synthase</fullName>
    </submittedName>
</protein>
<sequence length="379" mass="42656">MPLSAPSPMPAVTRTRHWLGNASDRLFRSQRLVQADSTPYRVLHDDGLVKLRYYPPLAESELPLESGETVAVRRQPHRTPLVLVPPLAVNMLIYDLFPRRSLVRYLRARGFELYLVDWGRPDRRHDGHTLATYFAGKLPALLERVREHAGRRRLSLHGWSFGGLFSLCYAGLGGDPDLANLVLVGTPTDYHRNGTLGKQYRRLSRSLKWVRRRTGLYAHDLNPGWLRSPGWANSLAFKLTNPVASVQGYWNLVKNLHDREFVRAHATNGAFLNDMVAYPGGVIQDIIHYLWVDNVVARGRLPRPEGDGGLERVRAALLNITGRGDPIVTADCSQAMEALVASRDQTYLTIPGGHMGILGSRLAQRDSWARIADWLEARD</sequence>
<accession>A0ABS0APY6</accession>
<dbReference type="Gene3D" id="3.40.50.1820">
    <property type="entry name" value="alpha/beta hydrolase"/>
    <property type="match status" value="1"/>
</dbReference>
<evidence type="ECO:0000259" key="1">
    <source>
        <dbReference type="Pfam" id="PF00561"/>
    </source>
</evidence>
<name>A0ABS0APY6_9GAMM</name>
<dbReference type="InterPro" id="IPR051321">
    <property type="entry name" value="PHA/PHB_synthase"/>
</dbReference>
<dbReference type="InterPro" id="IPR029058">
    <property type="entry name" value="AB_hydrolase_fold"/>
</dbReference>
<dbReference type="EMBL" id="ARXX01000017">
    <property type="protein sequence ID" value="MBF5056153.1"/>
    <property type="molecule type" value="Genomic_DNA"/>
</dbReference>
<dbReference type="Proteomes" id="UP000662703">
    <property type="component" value="Unassembled WGS sequence"/>
</dbReference>
<proteinExistence type="predicted"/>
<dbReference type="PANTHER" id="PTHR36837:SF2">
    <property type="entry name" value="POLY(3-HYDROXYALKANOATE) POLYMERASE SUBUNIT PHAC"/>
    <property type="match status" value="1"/>
</dbReference>
<feature type="domain" description="AB hydrolase-1" evidence="1">
    <location>
        <begin position="95"/>
        <end position="358"/>
    </location>
</feature>
<dbReference type="InterPro" id="IPR000073">
    <property type="entry name" value="AB_hydrolase_1"/>
</dbReference>
<dbReference type="SUPFAM" id="SSF53474">
    <property type="entry name" value="alpha/beta-Hydrolases"/>
    <property type="match status" value="1"/>
</dbReference>